<keyword evidence="1" id="KW-0472">Membrane</keyword>
<protein>
    <submittedName>
        <fullName evidence="2">Uncharacterized protein</fullName>
    </submittedName>
</protein>
<dbReference type="EMBL" id="CP000529">
    <property type="protein sequence ID" value="ABM37201.1"/>
    <property type="molecule type" value="Genomic_DNA"/>
</dbReference>
<gene>
    <name evidence="2" type="ordered locus">Pnap_1891</name>
</gene>
<keyword evidence="1" id="KW-1133">Transmembrane helix</keyword>
<reference evidence="3" key="1">
    <citation type="journal article" date="2009" name="Environ. Microbiol.">
        <title>The genome of Polaromonas naphthalenivorans strain CJ2, isolated from coal tar-contaminated sediment, reveals physiological and metabolic versatility and evolution through extensive horizontal gene transfer.</title>
        <authorList>
            <person name="Yagi J.M."/>
            <person name="Sims D."/>
            <person name="Brettin T."/>
            <person name="Bruce D."/>
            <person name="Madsen E.L."/>
        </authorList>
    </citation>
    <scope>NUCLEOTIDE SEQUENCE [LARGE SCALE GENOMIC DNA]</scope>
    <source>
        <strain evidence="3">CJ2</strain>
    </source>
</reference>
<keyword evidence="1" id="KW-0812">Transmembrane</keyword>
<proteinExistence type="predicted"/>
<dbReference type="AlphaFoldDB" id="A1VNH3"/>
<evidence type="ECO:0000256" key="1">
    <source>
        <dbReference type="SAM" id="Phobius"/>
    </source>
</evidence>
<sequence>MLCLFIRNIWAKSITNGNNWYFHYRRMVFLLPEGFGAKKPALQLFTWSVLFCAMFMFDTVFWVSLIHAGTRAPALSRQAGSLKVEG</sequence>
<feature type="transmembrane region" description="Helical" evidence="1">
    <location>
        <begin position="44"/>
        <end position="68"/>
    </location>
</feature>
<evidence type="ECO:0000313" key="3">
    <source>
        <dbReference type="Proteomes" id="UP000000644"/>
    </source>
</evidence>
<dbReference type="KEGG" id="pna:Pnap_1891"/>
<organism evidence="2 3">
    <name type="scientific">Polaromonas naphthalenivorans (strain CJ2)</name>
    <dbReference type="NCBI Taxonomy" id="365044"/>
    <lineage>
        <taxon>Bacteria</taxon>
        <taxon>Pseudomonadati</taxon>
        <taxon>Pseudomonadota</taxon>
        <taxon>Betaproteobacteria</taxon>
        <taxon>Burkholderiales</taxon>
        <taxon>Comamonadaceae</taxon>
        <taxon>Polaromonas</taxon>
    </lineage>
</organism>
<accession>A1VNH3</accession>
<name>A1VNH3_POLNA</name>
<dbReference type="Proteomes" id="UP000000644">
    <property type="component" value="Chromosome"/>
</dbReference>
<evidence type="ECO:0000313" key="2">
    <source>
        <dbReference type="EMBL" id="ABM37201.1"/>
    </source>
</evidence>
<keyword evidence="3" id="KW-1185">Reference proteome</keyword>
<dbReference type="HOGENOM" id="CLU_2495225_0_0_4"/>